<dbReference type="InterPro" id="IPR003615">
    <property type="entry name" value="HNH_nuc"/>
</dbReference>
<reference evidence="2 3" key="1">
    <citation type="submission" date="2016-10" db="EMBL/GenBank/DDBJ databases">
        <authorList>
            <person name="de Groot N.N."/>
        </authorList>
    </citation>
    <scope>NUCLEOTIDE SEQUENCE [LARGE SCALE GENOMIC DNA]</scope>
    <source>
        <strain evidence="2 3">AR67</strain>
    </source>
</reference>
<dbReference type="PANTHER" id="PTHR34047">
    <property type="entry name" value="NUCLEAR INTRON MATURASE 1, MITOCHONDRIAL-RELATED"/>
    <property type="match status" value="1"/>
</dbReference>
<protein>
    <submittedName>
        <fullName evidence="2">Group II intron reverse transcriptase/maturase</fullName>
    </submittedName>
</protein>
<dbReference type="Proteomes" id="UP000182192">
    <property type="component" value="Unassembled WGS sequence"/>
</dbReference>
<gene>
    <name evidence="2" type="ORF">SAMN02910406_00990</name>
</gene>
<dbReference type="InterPro" id="IPR030931">
    <property type="entry name" value="Group_II_RT_mat"/>
</dbReference>
<sequence length="625" mass="73321">MFSSETDLKQCQDFLYQKSSENVNFTGLLEAMFYKNTIVTAIHDIKSNHGSKTSGVDGQSINRYLQMDRDELFALIQSKIQNYKPKPARREYIAKSNGKMRPLGIPTMLDRIIQQCMKIILEPICEAKFYPHSYGFRPYRAQKHAIRDIVNVINSTGRSVDKAVWAVEGDIKGCFDNINHRILMNKLWKIGIHDKRVLKIISQMLKAGYIDRGIYYMTISGTPQGSIISPLLANVYLNDFDWYVGRKYFEPHRQCKYKVNDSRRLKSQGTTPKYNFRYADDWVILTTTKEEAIRLKYEMTSYFKYKLKLELSQEKTYVTDLQRKGIKFLGFVVKAERKRKTPDPKTWTDNLVGKPYPDLERLNRKLDTLKADIKKIETFKEPTSRAAMIHEINSKIMGIAQYLQPSICSHAFEIIDRRVNNTAFAVWKNMYPKKYNQMQVPLKTLCNLPHRHQDYTSTTFAIQVEGNWFGLTYAFITHSRYESKPFDQKTTPYTEDGRKRYIQQCSKRKSLPCDRPSINTPEEIAFSKYKKGKDWKRNFEFYMNREYAYNRDKGKCKCCGKEFGNSTTGHCHHVDNKLPIDRINKVQNLAWVCMSCHYMIHNSPIINVDAKTEKKILKYRENLKK</sequence>
<evidence type="ECO:0000259" key="1">
    <source>
        <dbReference type="PROSITE" id="PS50878"/>
    </source>
</evidence>
<dbReference type="RefSeq" id="WP_242940777.1">
    <property type="nucleotide sequence ID" value="NZ_FOKQ01000006.1"/>
</dbReference>
<dbReference type="NCBIfam" id="TIGR04416">
    <property type="entry name" value="group_II_RT_mat"/>
    <property type="match status" value="1"/>
</dbReference>
<keyword evidence="2" id="KW-0548">Nucleotidyltransferase</keyword>
<dbReference type="SUPFAM" id="SSF56672">
    <property type="entry name" value="DNA/RNA polymerases"/>
    <property type="match status" value="1"/>
</dbReference>
<dbReference type="InterPro" id="IPR000477">
    <property type="entry name" value="RT_dom"/>
</dbReference>
<dbReference type="CDD" id="cd01651">
    <property type="entry name" value="RT_G2_intron"/>
    <property type="match status" value="1"/>
</dbReference>
<keyword evidence="2" id="KW-0808">Transferase</keyword>
<evidence type="ECO:0000313" key="3">
    <source>
        <dbReference type="Proteomes" id="UP000182192"/>
    </source>
</evidence>
<dbReference type="InterPro" id="IPR051083">
    <property type="entry name" value="GrpII_Intron_Splice-Mob/Def"/>
</dbReference>
<name>A0A1I1FRY7_RUMAL</name>
<proteinExistence type="predicted"/>
<organism evidence="2 3">
    <name type="scientific">Ruminococcus albus</name>
    <dbReference type="NCBI Taxonomy" id="1264"/>
    <lineage>
        <taxon>Bacteria</taxon>
        <taxon>Bacillati</taxon>
        <taxon>Bacillota</taxon>
        <taxon>Clostridia</taxon>
        <taxon>Eubacteriales</taxon>
        <taxon>Oscillospiraceae</taxon>
        <taxon>Ruminococcus</taxon>
    </lineage>
</organism>
<feature type="domain" description="Reverse transcriptase" evidence="1">
    <location>
        <begin position="74"/>
        <end position="333"/>
    </location>
</feature>
<dbReference type="EMBL" id="FOKQ01000006">
    <property type="protein sequence ID" value="SFC01766.1"/>
    <property type="molecule type" value="Genomic_DNA"/>
</dbReference>
<evidence type="ECO:0000313" key="2">
    <source>
        <dbReference type="EMBL" id="SFC01766.1"/>
    </source>
</evidence>
<dbReference type="Pfam" id="PF00078">
    <property type="entry name" value="RVT_1"/>
    <property type="match status" value="1"/>
</dbReference>
<keyword evidence="2" id="KW-0695">RNA-directed DNA polymerase</keyword>
<dbReference type="GO" id="GO:0003964">
    <property type="term" value="F:RNA-directed DNA polymerase activity"/>
    <property type="evidence" value="ECO:0007669"/>
    <property type="project" value="UniProtKB-KW"/>
</dbReference>
<dbReference type="PANTHER" id="PTHR34047:SF8">
    <property type="entry name" value="PROTEIN YKFC"/>
    <property type="match status" value="1"/>
</dbReference>
<dbReference type="InterPro" id="IPR043502">
    <property type="entry name" value="DNA/RNA_pol_sf"/>
</dbReference>
<dbReference type="CDD" id="cd00085">
    <property type="entry name" value="HNHc"/>
    <property type="match status" value="1"/>
</dbReference>
<dbReference type="AlphaFoldDB" id="A0A1I1FRY7"/>
<dbReference type="PROSITE" id="PS50878">
    <property type="entry name" value="RT_POL"/>
    <property type="match status" value="1"/>
</dbReference>
<accession>A0A1I1FRY7</accession>